<evidence type="ECO:0000256" key="1">
    <source>
        <dbReference type="ARBA" id="ARBA00004651"/>
    </source>
</evidence>
<feature type="non-terminal residue" evidence="7">
    <location>
        <position position="1"/>
    </location>
</feature>
<dbReference type="GO" id="GO:0050909">
    <property type="term" value="P:sensory perception of taste"/>
    <property type="evidence" value="ECO:0007669"/>
    <property type="project" value="InterPro"/>
</dbReference>
<keyword evidence="5 6" id="KW-0472">Membrane</keyword>
<evidence type="ECO:0000256" key="4">
    <source>
        <dbReference type="ARBA" id="ARBA00022989"/>
    </source>
</evidence>
<evidence type="ECO:0000256" key="2">
    <source>
        <dbReference type="ARBA" id="ARBA00022475"/>
    </source>
</evidence>
<dbReference type="GO" id="GO:0005886">
    <property type="term" value="C:plasma membrane"/>
    <property type="evidence" value="ECO:0007669"/>
    <property type="project" value="UniProtKB-SubCell"/>
</dbReference>
<comment type="subcellular location">
    <subcellularLocation>
        <location evidence="1">Cell membrane</location>
        <topology evidence="1">Multi-pass membrane protein</topology>
    </subcellularLocation>
</comment>
<evidence type="ECO:0000256" key="6">
    <source>
        <dbReference type="SAM" id="Phobius"/>
    </source>
</evidence>
<evidence type="ECO:0000313" key="7">
    <source>
        <dbReference type="EMBL" id="JAS92264.1"/>
    </source>
</evidence>
<dbReference type="InterPro" id="IPR013604">
    <property type="entry name" value="7TM_chemorcpt"/>
</dbReference>
<keyword evidence="4 6" id="KW-1133">Transmembrane helix</keyword>
<sequence length="125" mass="14358">LYPVSNCIWLLQYTCQITSFMIKTPMLLSADHITCIRNLTEFIPGNLQIKATQKVLLKIDISKVEKHTKKELILFLEQLDQSKLVINAFGFFNIGYKLLFKGFCLVTTFVALFIELNQISKTRGP</sequence>
<dbReference type="AlphaFoldDB" id="A0A1B6IZ87"/>
<keyword evidence="3 6" id="KW-0812">Transmembrane</keyword>
<protein>
    <submittedName>
        <fullName evidence="7">Uncharacterized protein</fullName>
    </submittedName>
</protein>
<dbReference type="EMBL" id="GECU01015442">
    <property type="protein sequence ID" value="JAS92264.1"/>
    <property type="molecule type" value="Transcribed_RNA"/>
</dbReference>
<dbReference type="Pfam" id="PF08395">
    <property type="entry name" value="7tm_7"/>
    <property type="match status" value="1"/>
</dbReference>
<evidence type="ECO:0000256" key="5">
    <source>
        <dbReference type="ARBA" id="ARBA00023136"/>
    </source>
</evidence>
<reference evidence="7" key="1">
    <citation type="submission" date="2015-11" db="EMBL/GenBank/DDBJ databases">
        <title>De novo transcriptome assembly of four potential Pierce s Disease insect vectors from Arizona vineyards.</title>
        <authorList>
            <person name="Tassone E.E."/>
        </authorList>
    </citation>
    <scope>NUCLEOTIDE SEQUENCE</scope>
</reference>
<gene>
    <name evidence="7" type="ORF">g.55641</name>
</gene>
<proteinExistence type="predicted"/>
<feature type="transmembrane region" description="Helical" evidence="6">
    <location>
        <begin position="98"/>
        <end position="116"/>
    </location>
</feature>
<keyword evidence="2" id="KW-1003">Cell membrane</keyword>
<accession>A0A1B6IZ87</accession>
<organism evidence="7">
    <name type="scientific">Homalodisca liturata</name>
    <dbReference type="NCBI Taxonomy" id="320908"/>
    <lineage>
        <taxon>Eukaryota</taxon>
        <taxon>Metazoa</taxon>
        <taxon>Ecdysozoa</taxon>
        <taxon>Arthropoda</taxon>
        <taxon>Hexapoda</taxon>
        <taxon>Insecta</taxon>
        <taxon>Pterygota</taxon>
        <taxon>Neoptera</taxon>
        <taxon>Paraneoptera</taxon>
        <taxon>Hemiptera</taxon>
        <taxon>Auchenorrhyncha</taxon>
        <taxon>Membracoidea</taxon>
        <taxon>Cicadellidae</taxon>
        <taxon>Cicadellinae</taxon>
        <taxon>Proconiini</taxon>
        <taxon>Homalodisca</taxon>
    </lineage>
</organism>
<evidence type="ECO:0000256" key="3">
    <source>
        <dbReference type="ARBA" id="ARBA00022692"/>
    </source>
</evidence>
<name>A0A1B6IZ87_9HEMI</name>